<name>A0A7S4AI03_9STRA</name>
<evidence type="ECO:0000313" key="2">
    <source>
        <dbReference type="EMBL" id="CAE0716064.1"/>
    </source>
</evidence>
<dbReference type="AlphaFoldDB" id="A0A7S4AI03"/>
<accession>A0A7S4AI03</accession>
<reference evidence="2" key="1">
    <citation type="submission" date="2021-01" db="EMBL/GenBank/DDBJ databases">
        <authorList>
            <person name="Corre E."/>
            <person name="Pelletier E."/>
            <person name="Niang G."/>
            <person name="Scheremetjew M."/>
            <person name="Finn R."/>
            <person name="Kale V."/>
            <person name="Holt S."/>
            <person name="Cochrane G."/>
            <person name="Meng A."/>
            <person name="Brown T."/>
            <person name="Cohen L."/>
        </authorList>
    </citation>
    <scope>NUCLEOTIDE SEQUENCE</scope>
    <source>
        <strain evidence="2">10249 10 AB</strain>
    </source>
</reference>
<sequence>MDEIVSEPSCIRGQKDYDYIGTGGFLIDCGDDSEVLGITKEQAELVKHNCPFFQKCLHHGSDNDDDDDDSDGDGDGDGSMMMKEARSQIIRKPDWSLAIVRHFIEILTKGKTTLPNLKLVDGILAAGDQSLVDLRLSSLVNYLDPCCKENDFVRLVNPTFFRFQFQAVVTSDQWLTLLDRRILLYREETNFVVQLYKDQAFDRDQSISRRNLDSQRSEFMVHAERSIEAIFEIQRCLSLSSHYHDRNKRDGNNWVPESFSIYFETSESIPKEHHQLIDRLAGGEAYIRTCADAAEYQTEGYTVKASLDVLARAIEPISEENVIHCSIRVDNPTPDTLGRFINACQNASDYPGTLGLDASINRYFCRKSIKDVLIVLKYMRDYSTPSAVLKEFHLFSLSSEAQSF</sequence>
<proteinExistence type="predicted"/>
<dbReference type="EMBL" id="HBIX01011736">
    <property type="protein sequence ID" value="CAE0716064.1"/>
    <property type="molecule type" value="Transcribed_RNA"/>
</dbReference>
<organism evidence="2">
    <name type="scientific">Pseudo-nitzschia australis</name>
    <dbReference type="NCBI Taxonomy" id="44445"/>
    <lineage>
        <taxon>Eukaryota</taxon>
        <taxon>Sar</taxon>
        <taxon>Stramenopiles</taxon>
        <taxon>Ochrophyta</taxon>
        <taxon>Bacillariophyta</taxon>
        <taxon>Bacillariophyceae</taxon>
        <taxon>Bacillariophycidae</taxon>
        <taxon>Bacillariales</taxon>
        <taxon>Bacillariaceae</taxon>
        <taxon>Pseudo-nitzschia</taxon>
    </lineage>
</organism>
<feature type="region of interest" description="Disordered" evidence="1">
    <location>
        <begin position="61"/>
        <end position="80"/>
    </location>
</feature>
<gene>
    <name evidence="2" type="ORF">PAUS00366_LOCUS8816</name>
</gene>
<feature type="compositionally biased region" description="Acidic residues" evidence="1">
    <location>
        <begin position="63"/>
        <end position="76"/>
    </location>
</feature>
<protein>
    <submittedName>
        <fullName evidence="2">Uncharacterized protein</fullName>
    </submittedName>
</protein>
<evidence type="ECO:0000256" key="1">
    <source>
        <dbReference type="SAM" id="MobiDB-lite"/>
    </source>
</evidence>